<sequence length="400" mass="44982">MKSWLFATQGKTWEGLSMIPQGLKKLSEGIAMNGTTSSSNPLGSAQREHAGAKTFGKYEYQYHWALCKIFERHAQSQEYVVFVEYHEDVIIGDSLDSTSVKFDFNQVKNYETGKWTLNRILKRKSKQKGEKEPSILGKMMDGVKKKGLYDKLHSLGLVNTSGFDLEQLDKDLELSIICAGDLTPECLQKISDALKAEIGSDEVPKILRFILSDLTSVSFQDASIGRLANLIESKWPDSKYKPQSIYLSLMDDLHRKGMVAFDFSQWEECVQNKGLTSVDVQKVIDLYLQDPSAEADLSLFRSTLEMLSVKLPRRIPLVRAFRRYYQEQKYGRSMPYLNSCKSIGAAIDDVLDGPSADELTENASSFIPAITSALSDSARDAFPDEQTLEAAIIYELSKKL</sequence>
<proteinExistence type="predicted"/>
<feature type="domain" description="CD-NTase associated protein 4-like DNA endonuclease" evidence="1">
    <location>
        <begin position="50"/>
        <end position="257"/>
    </location>
</feature>
<dbReference type="Proteomes" id="UP000270499">
    <property type="component" value="Unassembled WGS sequence"/>
</dbReference>
<evidence type="ECO:0000313" key="2">
    <source>
        <dbReference type="EMBL" id="RMS80936.1"/>
    </source>
</evidence>
<comment type="caution">
    <text evidence="2">The sequence shown here is derived from an EMBL/GenBank/DDBJ whole genome shotgun (WGS) entry which is preliminary data.</text>
</comment>
<dbReference type="EMBL" id="RBSW01000176">
    <property type="protein sequence ID" value="RMS80936.1"/>
    <property type="molecule type" value="Genomic_DNA"/>
</dbReference>
<organism evidence="2 3">
    <name type="scientific">Pseudomonas savastanoi</name>
    <name type="common">Pseudomonas syringae pv. savastanoi</name>
    <dbReference type="NCBI Taxonomy" id="29438"/>
    <lineage>
        <taxon>Bacteria</taxon>
        <taxon>Pseudomonadati</taxon>
        <taxon>Pseudomonadota</taxon>
        <taxon>Gammaproteobacteria</taxon>
        <taxon>Pseudomonadales</taxon>
        <taxon>Pseudomonadaceae</taxon>
        <taxon>Pseudomonas</taxon>
    </lineage>
</organism>
<name>A0A3M5G2S8_PSESS</name>
<reference evidence="2 3" key="1">
    <citation type="submission" date="2018-08" db="EMBL/GenBank/DDBJ databases">
        <title>Recombination of ecologically and evolutionarily significant loci maintains genetic cohesion in the Pseudomonas syringae species complex.</title>
        <authorList>
            <person name="Dillon M."/>
            <person name="Thakur S."/>
            <person name="Almeida R.N.D."/>
            <person name="Weir B.S."/>
            <person name="Guttman D.S."/>
        </authorList>
    </citation>
    <scope>NUCLEOTIDE SEQUENCE [LARGE SCALE GENOMIC DNA]</scope>
    <source>
        <strain evidence="2 3">ICMP 9421</strain>
    </source>
</reference>
<protein>
    <recommendedName>
        <fullName evidence="1">CD-NTase associated protein 4-like DNA endonuclease domain-containing protein</fullName>
    </recommendedName>
</protein>
<dbReference type="AlphaFoldDB" id="A0A3M5G2S8"/>
<dbReference type="Pfam" id="PF14130">
    <property type="entry name" value="Cap4_nuclease"/>
    <property type="match status" value="1"/>
</dbReference>
<accession>A0A3M5G2S8</accession>
<dbReference type="RefSeq" id="WP_147477948.1">
    <property type="nucleotide sequence ID" value="NZ_RBSW01000176.1"/>
</dbReference>
<dbReference type="InterPro" id="IPR025382">
    <property type="entry name" value="Cap4-like_endonuclease_dom"/>
</dbReference>
<evidence type="ECO:0000313" key="3">
    <source>
        <dbReference type="Proteomes" id="UP000270499"/>
    </source>
</evidence>
<dbReference type="GO" id="GO:0004518">
    <property type="term" value="F:nuclease activity"/>
    <property type="evidence" value="ECO:0007669"/>
    <property type="project" value="InterPro"/>
</dbReference>
<gene>
    <name evidence="2" type="ORF">ALP59_01297</name>
</gene>
<evidence type="ECO:0000259" key="1">
    <source>
        <dbReference type="Pfam" id="PF14130"/>
    </source>
</evidence>